<dbReference type="Proteomes" id="UP000095285">
    <property type="component" value="Unassembled WGS sequence"/>
</dbReference>
<proteinExistence type="predicted"/>
<accession>A0A1S0TRH0</accession>
<dbReference type="OMA" id="HYCYDES"/>
<dbReference type="GeneID" id="9947691"/>
<gene>
    <name evidence="2 4" type="ORF">LOAG_10249</name>
</gene>
<dbReference type="WBParaSite" id="EN70_4106">
    <property type="protein sequence ID" value="EN70_4106"/>
    <property type="gene ID" value="EN70_4106"/>
</dbReference>
<evidence type="ECO:0000313" key="2">
    <source>
        <dbReference type="EMBL" id="EFO18245.1"/>
    </source>
</evidence>
<reference evidence="2 3" key="1">
    <citation type="submission" date="2012-04" db="EMBL/GenBank/DDBJ databases">
        <title>The Genome Sequence of Loa loa.</title>
        <authorList>
            <consortium name="The Broad Institute Genome Sequencing Platform"/>
            <consortium name="Broad Institute Genome Sequencing Center for Infectious Disease"/>
            <person name="Nutman T.B."/>
            <person name="Fink D.L."/>
            <person name="Russ C."/>
            <person name="Young S."/>
            <person name="Zeng Q."/>
            <person name="Gargeya S."/>
            <person name="Alvarado L."/>
            <person name="Berlin A."/>
            <person name="Chapman S.B."/>
            <person name="Chen Z."/>
            <person name="Freedman E."/>
            <person name="Gellesch M."/>
            <person name="Goldberg J."/>
            <person name="Griggs A."/>
            <person name="Gujja S."/>
            <person name="Heilman E.R."/>
            <person name="Heiman D."/>
            <person name="Howarth C."/>
            <person name="Mehta T."/>
            <person name="Neiman D."/>
            <person name="Pearson M."/>
            <person name="Roberts A."/>
            <person name="Saif S."/>
            <person name="Shea T."/>
            <person name="Shenoy N."/>
            <person name="Sisk P."/>
            <person name="Stolte C."/>
            <person name="Sykes S."/>
            <person name="White J."/>
            <person name="Yandava C."/>
            <person name="Haas B."/>
            <person name="Henn M.R."/>
            <person name="Nusbaum C."/>
            <person name="Birren B."/>
        </authorList>
    </citation>
    <scope>NUCLEOTIDE SEQUENCE [LARGE SCALE GENOMIC DNA]</scope>
</reference>
<dbReference type="KEGG" id="loa:LOAG_10249"/>
<reference evidence="4" key="2">
    <citation type="submission" date="2016-11" db="UniProtKB">
        <authorList>
            <consortium name="WormBaseParasite"/>
        </authorList>
    </citation>
    <scope>IDENTIFICATION</scope>
</reference>
<evidence type="ECO:0000313" key="3">
    <source>
        <dbReference type="Proteomes" id="UP000095285"/>
    </source>
</evidence>
<protein>
    <submittedName>
        <fullName evidence="2 4">Uncharacterized protein</fullName>
    </submittedName>
</protein>
<sequence>MIKLSPTSTTYAADISVNNDKLEEQTAVAEIGTTSTQLTSTLNSVLSRGNLNPNLNLNHIVLKSKNVIEMATGNKELPDDRLESNVNDKSSSPKEKSWNGGHCCPHYCHDKSLQIFTKYKSCDKKMPEKEMIGEYKLLESVAEMVQKYEERSRLESEQDVHTF</sequence>
<keyword evidence="3" id="KW-1185">Reference proteome</keyword>
<dbReference type="EMBL" id="JH712099">
    <property type="protein sequence ID" value="EFO18245.1"/>
    <property type="molecule type" value="Genomic_DNA"/>
</dbReference>
<dbReference type="InParanoid" id="A0A1I7VM67"/>
<name>A0A1I7VM67_LOALO</name>
<dbReference type="CTD" id="9947691"/>
<evidence type="ECO:0000256" key="1">
    <source>
        <dbReference type="SAM" id="MobiDB-lite"/>
    </source>
</evidence>
<evidence type="ECO:0000313" key="4">
    <source>
        <dbReference type="WBParaSite" id="EN70_4106"/>
    </source>
</evidence>
<feature type="region of interest" description="Disordered" evidence="1">
    <location>
        <begin position="73"/>
        <end position="97"/>
    </location>
</feature>
<dbReference type="AlphaFoldDB" id="A0A1I7VM67"/>
<dbReference type="RefSeq" id="XP_003145824.1">
    <property type="nucleotide sequence ID" value="XM_003145776.1"/>
</dbReference>
<accession>A0A1I7VM67</accession>
<dbReference type="OrthoDB" id="5856914at2759"/>
<organism evidence="3 4">
    <name type="scientific">Loa loa</name>
    <name type="common">Eye worm</name>
    <name type="synonym">Filaria loa</name>
    <dbReference type="NCBI Taxonomy" id="7209"/>
    <lineage>
        <taxon>Eukaryota</taxon>
        <taxon>Metazoa</taxon>
        <taxon>Ecdysozoa</taxon>
        <taxon>Nematoda</taxon>
        <taxon>Chromadorea</taxon>
        <taxon>Rhabditida</taxon>
        <taxon>Spirurina</taxon>
        <taxon>Spiruromorpha</taxon>
        <taxon>Filarioidea</taxon>
        <taxon>Onchocercidae</taxon>
        <taxon>Loa</taxon>
    </lineage>
</organism>